<dbReference type="AlphaFoldDB" id="A0A518C621"/>
<organism evidence="1 2">
    <name type="scientific">Bremerella volcania</name>
    <dbReference type="NCBI Taxonomy" id="2527984"/>
    <lineage>
        <taxon>Bacteria</taxon>
        <taxon>Pseudomonadati</taxon>
        <taxon>Planctomycetota</taxon>
        <taxon>Planctomycetia</taxon>
        <taxon>Pirellulales</taxon>
        <taxon>Pirellulaceae</taxon>
        <taxon>Bremerella</taxon>
    </lineage>
</organism>
<sequence length="62" mass="6755">MVAGEPDLIGTIVHGANFRTTSQGADGDRFTHVTVWEIKPTAEKLSAETSGDLEIIIHTYKQ</sequence>
<reference evidence="2" key="1">
    <citation type="submission" date="2019-02" db="EMBL/GenBank/DDBJ databases">
        <title>Deep-cultivation of Planctomycetes and their phenomic and genomic characterization uncovers novel biology.</title>
        <authorList>
            <person name="Wiegand S."/>
            <person name="Jogler M."/>
            <person name="Boedeker C."/>
            <person name="Pinto D."/>
            <person name="Vollmers J."/>
            <person name="Rivas-Marin E."/>
            <person name="Kohn T."/>
            <person name="Peeters S.H."/>
            <person name="Heuer A."/>
            <person name="Rast P."/>
            <person name="Oberbeckmann S."/>
            <person name="Bunk B."/>
            <person name="Jeske O."/>
            <person name="Meyerdierks A."/>
            <person name="Storesund J.E."/>
            <person name="Kallscheuer N."/>
            <person name="Luecker S."/>
            <person name="Lage O.M."/>
            <person name="Pohl T."/>
            <person name="Merkel B.J."/>
            <person name="Hornburger P."/>
            <person name="Mueller R.-W."/>
            <person name="Bruemmer F."/>
            <person name="Labrenz M."/>
            <person name="Spormann A.M."/>
            <person name="Op den Camp H."/>
            <person name="Overmann J."/>
            <person name="Amann R."/>
            <person name="Jetten M.S.M."/>
            <person name="Mascher T."/>
            <person name="Medema M.H."/>
            <person name="Devos D.P."/>
            <person name="Kaster A.-K."/>
            <person name="Ovreas L."/>
            <person name="Rohde M."/>
            <person name="Galperin M.Y."/>
            <person name="Jogler C."/>
        </authorList>
    </citation>
    <scope>NUCLEOTIDE SEQUENCE [LARGE SCALE GENOMIC DNA]</scope>
    <source>
        <strain evidence="2">Pan97</strain>
    </source>
</reference>
<dbReference type="EMBL" id="CP036289">
    <property type="protein sequence ID" value="QDU74686.1"/>
    <property type="molecule type" value="Genomic_DNA"/>
</dbReference>
<protein>
    <submittedName>
        <fullName evidence="1">Uncharacterized protein</fullName>
    </submittedName>
</protein>
<gene>
    <name evidence="1" type="ORF">Pan97_16990</name>
</gene>
<keyword evidence="2" id="KW-1185">Reference proteome</keyword>
<evidence type="ECO:0000313" key="2">
    <source>
        <dbReference type="Proteomes" id="UP000318626"/>
    </source>
</evidence>
<dbReference type="KEGG" id="bvo:Pan97_16990"/>
<accession>A0A518C621</accession>
<proteinExistence type="predicted"/>
<name>A0A518C621_9BACT</name>
<evidence type="ECO:0000313" key="1">
    <source>
        <dbReference type="EMBL" id="QDU74686.1"/>
    </source>
</evidence>
<dbReference type="Proteomes" id="UP000318626">
    <property type="component" value="Chromosome"/>
</dbReference>